<reference evidence="1 2" key="1">
    <citation type="journal article" date="2018" name="Nat. Ecol. Evol.">
        <title>Pezizomycetes genomes reveal the molecular basis of ectomycorrhizal truffle lifestyle.</title>
        <authorList>
            <person name="Murat C."/>
            <person name="Payen T."/>
            <person name="Noel B."/>
            <person name="Kuo A."/>
            <person name="Morin E."/>
            <person name="Chen J."/>
            <person name="Kohler A."/>
            <person name="Krizsan K."/>
            <person name="Balestrini R."/>
            <person name="Da Silva C."/>
            <person name="Montanini B."/>
            <person name="Hainaut M."/>
            <person name="Levati E."/>
            <person name="Barry K.W."/>
            <person name="Belfiori B."/>
            <person name="Cichocki N."/>
            <person name="Clum A."/>
            <person name="Dockter R.B."/>
            <person name="Fauchery L."/>
            <person name="Guy J."/>
            <person name="Iotti M."/>
            <person name="Le Tacon F."/>
            <person name="Lindquist E.A."/>
            <person name="Lipzen A."/>
            <person name="Malagnac F."/>
            <person name="Mello A."/>
            <person name="Molinier V."/>
            <person name="Miyauchi S."/>
            <person name="Poulain J."/>
            <person name="Riccioni C."/>
            <person name="Rubini A."/>
            <person name="Sitrit Y."/>
            <person name="Splivallo R."/>
            <person name="Traeger S."/>
            <person name="Wang M."/>
            <person name="Zifcakova L."/>
            <person name="Wipf D."/>
            <person name="Zambonelli A."/>
            <person name="Paolocci F."/>
            <person name="Nowrousian M."/>
            <person name="Ottonello S."/>
            <person name="Baldrian P."/>
            <person name="Spatafora J.W."/>
            <person name="Henrissat B."/>
            <person name="Nagy L.G."/>
            <person name="Aury J.M."/>
            <person name="Wincker P."/>
            <person name="Grigoriev I.V."/>
            <person name="Bonfante P."/>
            <person name="Martin F.M."/>
        </authorList>
    </citation>
    <scope>NUCLEOTIDE SEQUENCE [LARGE SCALE GENOMIC DNA]</scope>
    <source>
        <strain evidence="1 2">120613-1</strain>
    </source>
</reference>
<name>A0A3N4IWL7_9PEZI</name>
<accession>A0A3N4IWL7</accession>
<dbReference type="STRING" id="1336337.A0A3N4IWL7"/>
<proteinExistence type="predicted"/>
<gene>
    <name evidence="1" type="ORF">L873DRAFT_1849419</name>
</gene>
<organism evidence="1 2">
    <name type="scientific">Choiromyces venosus 120613-1</name>
    <dbReference type="NCBI Taxonomy" id="1336337"/>
    <lineage>
        <taxon>Eukaryota</taxon>
        <taxon>Fungi</taxon>
        <taxon>Dikarya</taxon>
        <taxon>Ascomycota</taxon>
        <taxon>Pezizomycotina</taxon>
        <taxon>Pezizomycetes</taxon>
        <taxon>Pezizales</taxon>
        <taxon>Tuberaceae</taxon>
        <taxon>Choiromyces</taxon>
    </lineage>
</organism>
<keyword evidence="2" id="KW-1185">Reference proteome</keyword>
<dbReference type="EMBL" id="ML120604">
    <property type="protein sequence ID" value="RPA89208.1"/>
    <property type="molecule type" value="Genomic_DNA"/>
</dbReference>
<evidence type="ECO:0000313" key="2">
    <source>
        <dbReference type="Proteomes" id="UP000276215"/>
    </source>
</evidence>
<dbReference type="OrthoDB" id="3257623at2759"/>
<dbReference type="AlphaFoldDB" id="A0A3N4IWL7"/>
<protein>
    <submittedName>
        <fullName evidence="1">Uncharacterized protein</fullName>
    </submittedName>
</protein>
<evidence type="ECO:0000313" key="1">
    <source>
        <dbReference type="EMBL" id="RPA89208.1"/>
    </source>
</evidence>
<dbReference type="Proteomes" id="UP000276215">
    <property type="component" value="Unassembled WGS sequence"/>
</dbReference>
<sequence length="174" mass="19858">MSRTAKILYIHHHGLGSAIAQLDSEIKPGDRVTTRDSEIEKAAQTVSNRNRTCILKSCTYITPSSIPAGCTSLVQPLDVSVNKPLKDRLRYLTNEPIFELESMAEFEKWTIRDRRIIATHCVGKAFYEFHNEKGEVIHRSFRKVGLPLRNDGSLDHELDVKGLWAWKLATRDRI</sequence>